<feature type="domain" description="Helicase ATP-binding" evidence="5">
    <location>
        <begin position="115"/>
        <end position="290"/>
    </location>
</feature>
<name>A0ABD2MHN7_9CUCU</name>
<dbReference type="InterPro" id="IPR001650">
    <property type="entry name" value="Helicase_C-like"/>
</dbReference>
<dbReference type="AlphaFoldDB" id="A0ABD2MHN7"/>
<dbReference type="PANTHER" id="PTHR47960">
    <property type="entry name" value="DEAD-BOX ATP-DEPENDENT RNA HELICASE 50"/>
    <property type="match status" value="1"/>
</dbReference>
<dbReference type="Pfam" id="PF00270">
    <property type="entry name" value="DEAD"/>
    <property type="match status" value="1"/>
</dbReference>
<protein>
    <recommendedName>
        <fullName evidence="9">RNA helicase</fullName>
    </recommendedName>
</protein>
<reference evidence="7 8" key="1">
    <citation type="journal article" date="2021" name="BMC Biol.">
        <title>Horizontally acquired antibacterial genes associated with adaptive radiation of ladybird beetles.</title>
        <authorList>
            <person name="Li H.S."/>
            <person name="Tang X.F."/>
            <person name="Huang Y.H."/>
            <person name="Xu Z.Y."/>
            <person name="Chen M.L."/>
            <person name="Du X.Y."/>
            <person name="Qiu B.Y."/>
            <person name="Chen P.T."/>
            <person name="Zhang W."/>
            <person name="Slipinski A."/>
            <person name="Escalona H.E."/>
            <person name="Waterhouse R.M."/>
            <person name="Zwick A."/>
            <person name="Pang H."/>
        </authorList>
    </citation>
    <scope>NUCLEOTIDE SEQUENCE [LARGE SCALE GENOMIC DNA]</scope>
    <source>
        <strain evidence="7">SYSU2018</strain>
    </source>
</reference>
<dbReference type="InterPro" id="IPR027417">
    <property type="entry name" value="P-loop_NTPase"/>
</dbReference>
<evidence type="ECO:0000256" key="3">
    <source>
        <dbReference type="ARBA" id="ARBA00022806"/>
    </source>
</evidence>
<dbReference type="EMBL" id="JABFTP020000001">
    <property type="protein sequence ID" value="KAL3265906.1"/>
    <property type="molecule type" value="Genomic_DNA"/>
</dbReference>
<dbReference type="SUPFAM" id="SSF52540">
    <property type="entry name" value="P-loop containing nucleoside triphosphate hydrolases"/>
    <property type="match status" value="1"/>
</dbReference>
<evidence type="ECO:0000313" key="7">
    <source>
        <dbReference type="EMBL" id="KAL3265906.1"/>
    </source>
</evidence>
<proteinExistence type="predicted"/>
<evidence type="ECO:0000259" key="5">
    <source>
        <dbReference type="PROSITE" id="PS51192"/>
    </source>
</evidence>
<keyword evidence="3" id="KW-0347">Helicase</keyword>
<dbReference type="GO" id="GO:0005524">
    <property type="term" value="F:ATP binding"/>
    <property type="evidence" value="ECO:0007669"/>
    <property type="project" value="UniProtKB-KW"/>
</dbReference>
<dbReference type="Pfam" id="PF00271">
    <property type="entry name" value="Helicase_C"/>
    <property type="match status" value="1"/>
</dbReference>
<dbReference type="SMART" id="SM00487">
    <property type="entry name" value="DEXDc"/>
    <property type="match status" value="1"/>
</dbReference>
<organism evidence="7 8">
    <name type="scientific">Cryptolaemus montrouzieri</name>
    <dbReference type="NCBI Taxonomy" id="559131"/>
    <lineage>
        <taxon>Eukaryota</taxon>
        <taxon>Metazoa</taxon>
        <taxon>Ecdysozoa</taxon>
        <taxon>Arthropoda</taxon>
        <taxon>Hexapoda</taxon>
        <taxon>Insecta</taxon>
        <taxon>Pterygota</taxon>
        <taxon>Neoptera</taxon>
        <taxon>Endopterygota</taxon>
        <taxon>Coleoptera</taxon>
        <taxon>Polyphaga</taxon>
        <taxon>Cucujiformia</taxon>
        <taxon>Coccinelloidea</taxon>
        <taxon>Coccinellidae</taxon>
        <taxon>Scymninae</taxon>
        <taxon>Scymnini</taxon>
        <taxon>Cryptolaemus</taxon>
    </lineage>
</organism>
<feature type="domain" description="Helicase C-terminal" evidence="6">
    <location>
        <begin position="317"/>
        <end position="465"/>
    </location>
</feature>
<evidence type="ECO:0000259" key="6">
    <source>
        <dbReference type="PROSITE" id="PS51194"/>
    </source>
</evidence>
<keyword evidence="2" id="KW-0378">Hydrolase</keyword>
<dbReference type="InterPro" id="IPR011545">
    <property type="entry name" value="DEAD/DEAH_box_helicase_dom"/>
</dbReference>
<dbReference type="SMART" id="SM00490">
    <property type="entry name" value="HELICc"/>
    <property type="match status" value="1"/>
</dbReference>
<evidence type="ECO:0000256" key="1">
    <source>
        <dbReference type="ARBA" id="ARBA00022741"/>
    </source>
</evidence>
<dbReference type="GO" id="GO:0016787">
    <property type="term" value="F:hydrolase activity"/>
    <property type="evidence" value="ECO:0007669"/>
    <property type="project" value="UniProtKB-KW"/>
</dbReference>
<dbReference type="GO" id="GO:0004386">
    <property type="term" value="F:helicase activity"/>
    <property type="evidence" value="ECO:0007669"/>
    <property type="project" value="UniProtKB-KW"/>
</dbReference>
<dbReference type="InterPro" id="IPR014001">
    <property type="entry name" value="Helicase_ATP-bd"/>
</dbReference>
<keyword evidence="8" id="KW-1185">Reference proteome</keyword>
<dbReference type="Proteomes" id="UP001516400">
    <property type="component" value="Unassembled WGS sequence"/>
</dbReference>
<sequence length="477" mass="53825">MQRTKILRVLRNICTESTHQFYSNQSGHCVITCKNKKLNHYLGTRYNNLDTIPLASKGWGHSKSKGDFFIINPVPDSDYKKPYIPFTELHIKPELIKTLKREGIKAATQFQAEVIPDMFGQDHILIGAETGCGKTLCYLLPLLQDIAEQERSSDVLNTPRILILVPNRELAYQVGEMANILSEPLNLKVKIIVGGRTKSIMMNPEFEEIDVLVSTPGAIGKLSTTGVYRLNNVQHTVLDEADTLTDDSFDERISGILRRVPQSRIVLISATLPKHLPDSLKPIEPNLTQIISPEIHKPLLHISQKFLRLTRSGRVSHLLQIIKSSKEPFVVFTNRNETCNWLAMFLRESGENCSNINGDMNYAIRIQQWNDFVQGKTRILAATDIGSRGIDTIQVKQVLNYEFPLYAADYLHRIGRVGRIGSPANCKVTNFVCGGQEIDLVQQIELSVRKGQALSDVDGNITNLVQRKILRKSRELY</sequence>
<dbReference type="Gene3D" id="3.40.50.300">
    <property type="entry name" value="P-loop containing nucleotide triphosphate hydrolases"/>
    <property type="match status" value="2"/>
</dbReference>
<accession>A0ABD2MHN7</accession>
<dbReference type="PROSITE" id="PS51194">
    <property type="entry name" value="HELICASE_CTER"/>
    <property type="match status" value="1"/>
</dbReference>
<dbReference type="CDD" id="cd18787">
    <property type="entry name" value="SF2_C_DEAD"/>
    <property type="match status" value="1"/>
</dbReference>
<dbReference type="PROSITE" id="PS51192">
    <property type="entry name" value="HELICASE_ATP_BIND_1"/>
    <property type="match status" value="1"/>
</dbReference>
<feature type="non-terminal residue" evidence="7">
    <location>
        <position position="477"/>
    </location>
</feature>
<evidence type="ECO:0000256" key="2">
    <source>
        <dbReference type="ARBA" id="ARBA00022801"/>
    </source>
</evidence>
<comment type="caution">
    <text evidence="7">The sequence shown here is derived from an EMBL/GenBank/DDBJ whole genome shotgun (WGS) entry which is preliminary data.</text>
</comment>
<evidence type="ECO:0000256" key="4">
    <source>
        <dbReference type="ARBA" id="ARBA00022840"/>
    </source>
</evidence>
<evidence type="ECO:0000313" key="8">
    <source>
        <dbReference type="Proteomes" id="UP001516400"/>
    </source>
</evidence>
<evidence type="ECO:0008006" key="9">
    <source>
        <dbReference type="Google" id="ProtNLM"/>
    </source>
</evidence>
<keyword evidence="4" id="KW-0067">ATP-binding</keyword>
<keyword evidence="1" id="KW-0547">Nucleotide-binding</keyword>
<gene>
    <name evidence="7" type="ORF">HHI36_010096</name>
</gene>